<feature type="region of interest" description="Disordered" evidence="1">
    <location>
        <begin position="305"/>
        <end position="356"/>
    </location>
</feature>
<evidence type="ECO:0000313" key="2">
    <source>
        <dbReference type="EnsemblPlants" id="ONIVA05G15900.1"/>
    </source>
</evidence>
<reference evidence="2" key="1">
    <citation type="submission" date="2015-04" db="UniProtKB">
        <authorList>
            <consortium name="EnsemblPlants"/>
        </authorList>
    </citation>
    <scope>IDENTIFICATION</scope>
    <source>
        <strain evidence="2">SL10</strain>
    </source>
</reference>
<dbReference type="Gramene" id="ONIVA05G15900.1">
    <property type="protein sequence ID" value="ONIVA05G15900.1"/>
    <property type="gene ID" value="ONIVA05G15900"/>
</dbReference>
<dbReference type="Proteomes" id="UP000006591">
    <property type="component" value="Chromosome 5"/>
</dbReference>
<protein>
    <submittedName>
        <fullName evidence="2">Uncharacterized protein</fullName>
    </submittedName>
</protein>
<name>A0A0E0HE03_ORYNI</name>
<evidence type="ECO:0000313" key="3">
    <source>
        <dbReference type="Proteomes" id="UP000006591"/>
    </source>
</evidence>
<sequence length="492" mass="53826">MSIFFRVREREREERLSAAARRRPGAAIRPCARGKAAVTSARFIAFSPRICIQSLQDSTTAFDDCLRLLRGERDEQKLAGLREIEAVAGPRFDAAVSRAVPSLTRRRGDDTGAVVVHGEVLRRWLAVHALRRMYHAALASSSSLHIRGCQHMDFVSYSYQTSMWPMSLSWSFLMVTSSQHMDLVSAVMAFQIWTSSVSFWYTGVADQTKKPPGRRTRLSSRRRAPCRAVVDAAAGRRHRWTAGAGAAACQWHTSLATERAMAMFALATESARAAAAEDRRGADGIRRAEGSGGWRRRRDGHVARARCGAGEPDAEVEAKTTMTSSVGGPHVRRTSGEEEGGTSVGRVKSRDNGKRQKWDSLRPLLKKFASNGHTEHLPFKVVSGIIRQLRQVARQSGCCGRSTWSHQSHSVGRFWRATVSRVAEKEQEGGDIISIRTAVMLSTSLNSCLVSSFSSLPSSTGGGGGVQGFGGMTLDEGEHILVQGLCVELDLT</sequence>
<evidence type="ECO:0000256" key="1">
    <source>
        <dbReference type="SAM" id="MobiDB-lite"/>
    </source>
</evidence>
<reference evidence="2" key="2">
    <citation type="submission" date="2018-04" db="EMBL/GenBank/DDBJ databases">
        <title>OnivRS2 (Oryza nivara Reference Sequence Version 2).</title>
        <authorList>
            <person name="Zhang J."/>
            <person name="Kudrna D."/>
            <person name="Lee S."/>
            <person name="Talag J."/>
            <person name="Rajasekar S."/>
            <person name="Welchert J."/>
            <person name="Hsing Y.-I."/>
            <person name="Wing R.A."/>
        </authorList>
    </citation>
    <scope>NUCLEOTIDE SEQUENCE [LARGE SCALE GENOMIC DNA]</scope>
    <source>
        <strain evidence="2">SL10</strain>
    </source>
</reference>
<organism evidence="2">
    <name type="scientific">Oryza nivara</name>
    <name type="common">Indian wild rice</name>
    <name type="synonym">Oryza sativa f. spontanea</name>
    <dbReference type="NCBI Taxonomy" id="4536"/>
    <lineage>
        <taxon>Eukaryota</taxon>
        <taxon>Viridiplantae</taxon>
        <taxon>Streptophyta</taxon>
        <taxon>Embryophyta</taxon>
        <taxon>Tracheophyta</taxon>
        <taxon>Spermatophyta</taxon>
        <taxon>Magnoliopsida</taxon>
        <taxon>Liliopsida</taxon>
        <taxon>Poales</taxon>
        <taxon>Poaceae</taxon>
        <taxon>BOP clade</taxon>
        <taxon>Oryzoideae</taxon>
        <taxon>Oryzeae</taxon>
        <taxon>Oryzinae</taxon>
        <taxon>Oryza</taxon>
    </lineage>
</organism>
<dbReference type="HOGENOM" id="CLU_554785_0_0_1"/>
<dbReference type="AlphaFoldDB" id="A0A0E0HE03"/>
<proteinExistence type="predicted"/>
<keyword evidence="3" id="KW-1185">Reference proteome</keyword>
<dbReference type="EnsemblPlants" id="ONIVA05G15900.1">
    <property type="protein sequence ID" value="ONIVA05G15900.1"/>
    <property type="gene ID" value="ONIVA05G15900"/>
</dbReference>
<accession>A0A0E0HE03</accession>